<organism evidence="2 3">
    <name type="scientific">Aromia moschata</name>
    <dbReference type="NCBI Taxonomy" id="1265417"/>
    <lineage>
        <taxon>Eukaryota</taxon>
        <taxon>Metazoa</taxon>
        <taxon>Ecdysozoa</taxon>
        <taxon>Arthropoda</taxon>
        <taxon>Hexapoda</taxon>
        <taxon>Insecta</taxon>
        <taxon>Pterygota</taxon>
        <taxon>Neoptera</taxon>
        <taxon>Endopterygota</taxon>
        <taxon>Coleoptera</taxon>
        <taxon>Polyphaga</taxon>
        <taxon>Cucujiformia</taxon>
        <taxon>Chrysomeloidea</taxon>
        <taxon>Cerambycidae</taxon>
        <taxon>Cerambycinae</taxon>
        <taxon>Callichromatini</taxon>
        <taxon>Aromia</taxon>
    </lineage>
</organism>
<sequence length="276" mass="30531">MTVVVQAKLGIKAALVTGANKGIGYQIALALAHRNYRVIMADKNCQEKSVNKIVRETSNTNILTKYLDLGALKSVKCFAEDVVHNEKKLDVLINNAGVFCMEKKKSCDGLDHVMQINHLGPLLLTNLLLDTIKNAEEGRILFVTSVGAFFHNLSPKSLTEPMQFFPGVLSTARHYYNSKLCNMIVSKMFAKQLEHSNITCNCYHPGMTSTDFLVESLEARGYLRKCFKFLTKRAIKFSTRDAADAAGLAVFLATSDSVKNVTGSISLTIRFTLIRG</sequence>
<dbReference type="PANTHER" id="PTHR43157:SF31">
    <property type="entry name" value="PHOSPHATIDYLINOSITOL-GLYCAN BIOSYNTHESIS CLASS F PROTEIN"/>
    <property type="match status" value="1"/>
</dbReference>
<accession>A0AAV8YDH8</accession>
<keyword evidence="3" id="KW-1185">Reference proteome</keyword>
<reference evidence="2" key="1">
    <citation type="journal article" date="2023" name="Insect Mol. Biol.">
        <title>Genome sequencing provides insights into the evolution of gene families encoding plant cell wall-degrading enzymes in longhorned beetles.</title>
        <authorList>
            <person name="Shin N.R."/>
            <person name="Okamura Y."/>
            <person name="Kirsch R."/>
            <person name="Pauchet Y."/>
        </authorList>
    </citation>
    <scope>NUCLEOTIDE SEQUENCE</scope>
    <source>
        <strain evidence="2">AMC_N1</strain>
    </source>
</reference>
<comment type="caution">
    <text evidence="2">The sequence shown here is derived from an EMBL/GenBank/DDBJ whole genome shotgun (WGS) entry which is preliminary data.</text>
</comment>
<evidence type="ECO:0000313" key="3">
    <source>
        <dbReference type="Proteomes" id="UP001162162"/>
    </source>
</evidence>
<dbReference type="Proteomes" id="UP001162162">
    <property type="component" value="Unassembled WGS sequence"/>
</dbReference>
<dbReference type="InterPro" id="IPR036291">
    <property type="entry name" value="NAD(P)-bd_dom_sf"/>
</dbReference>
<dbReference type="EMBL" id="JAPWTK010000133">
    <property type="protein sequence ID" value="KAJ8948641.1"/>
    <property type="molecule type" value="Genomic_DNA"/>
</dbReference>
<dbReference type="Gene3D" id="3.40.50.720">
    <property type="entry name" value="NAD(P)-binding Rossmann-like Domain"/>
    <property type="match status" value="1"/>
</dbReference>
<dbReference type="GO" id="GO:0016491">
    <property type="term" value="F:oxidoreductase activity"/>
    <property type="evidence" value="ECO:0007669"/>
    <property type="project" value="UniProtKB-KW"/>
</dbReference>
<dbReference type="AlphaFoldDB" id="A0AAV8YDH8"/>
<protein>
    <submittedName>
        <fullName evidence="2">Uncharacterized protein</fullName>
    </submittedName>
</protein>
<proteinExistence type="predicted"/>
<keyword evidence="1" id="KW-0560">Oxidoreductase</keyword>
<dbReference type="PRINTS" id="PR00081">
    <property type="entry name" value="GDHRDH"/>
</dbReference>
<gene>
    <name evidence="2" type="ORF">NQ318_022708</name>
</gene>
<dbReference type="Pfam" id="PF00106">
    <property type="entry name" value="adh_short"/>
    <property type="match status" value="1"/>
</dbReference>
<evidence type="ECO:0000313" key="2">
    <source>
        <dbReference type="EMBL" id="KAJ8948641.1"/>
    </source>
</evidence>
<evidence type="ECO:0000256" key="1">
    <source>
        <dbReference type="ARBA" id="ARBA00023002"/>
    </source>
</evidence>
<dbReference type="InterPro" id="IPR002347">
    <property type="entry name" value="SDR_fam"/>
</dbReference>
<dbReference type="PANTHER" id="PTHR43157">
    <property type="entry name" value="PHOSPHATIDYLINOSITOL-GLYCAN BIOSYNTHESIS CLASS F PROTEIN-RELATED"/>
    <property type="match status" value="1"/>
</dbReference>
<dbReference type="SUPFAM" id="SSF51735">
    <property type="entry name" value="NAD(P)-binding Rossmann-fold domains"/>
    <property type="match status" value="1"/>
</dbReference>
<name>A0AAV8YDH8_9CUCU</name>